<name>A0A182P2U5_9DIPT</name>
<organism evidence="1 2">
    <name type="scientific">Anopheles epiroticus</name>
    <dbReference type="NCBI Taxonomy" id="199890"/>
    <lineage>
        <taxon>Eukaryota</taxon>
        <taxon>Metazoa</taxon>
        <taxon>Ecdysozoa</taxon>
        <taxon>Arthropoda</taxon>
        <taxon>Hexapoda</taxon>
        <taxon>Insecta</taxon>
        <taxon>Pterygota</taxon>
        <taxon>Neoptera</taxon>
        <taxon>Endopterygota</taxon>
        <taxon>Diptera</taxon>
        <taxon>Nematocera</taxon>
        <taxon>Culicoidea</taxon>
        <taxon>Culicidae</taxon>
        <taxon>Anophelinae</taxon>
        <taxon>Anopheles</taxon>
    </lineage>
</organism>
<dbReference type="VEuPathDB" id="VectorBase:AEPI001231"/>
<sequence length="223" mass="25258">MAQQKQSAPLQLALLDNNLFTCVLTAGTNVKKYVRQTEKSKEQLDIIRVSKFVFDIVQRRTMPLDVSAKIVCGMGQIFLFNVQKLRRYKEDRKQGKDGRTKQPLNLEDFMMIDIDHDDGDVTEKEVIDSLLASQKSTTVQNVDDITLRELPSRCDVVVEYESGENDFGEAQSNELLNFFNDSNAEDRGNGLIYGLTSEPPVTQELIDFDSTLNAELQILDSNL</sequence>
<protein>
    <submittedName>
        <fullName evidence="1">Uncharacterized protein</fullName>
    </submittedName>
</protein>
<reference evidence="2" key="1">
    <citation type="submission" date="2013-03" db="EMBL/GenBank/DDBJ databases">
        <title>The Genome Sequence of Anopheles epiroticus epiroticus2.</title>
        <authorList>
            <consortium name="The Broad Institute Genomics Platform"/>
            <person name="Neafsey D.E."/>
            <person name="Howell P."/>
            <person name="Walker B."/>
            <person name="Young S.K."/>
            <person name="Zeng Q."/>
            <person name="Gargeya S."/>
            <person name="Fitzgerald M."/>
            <person name="Haas B."/>
            <person name="Abouelleil A."/>
            <person name="Allen A.W."/>
            <person name="Alvarado L."/>
            <person name="Arachchi H.M."/>
            <person name="Berlin A.M."/>
            <person name="Chapman S.B."/>
            <person name="Gainer-Dewar J."/>
            <person name="Goldberg J."/>
            <person name="Griggs A."/>
            <person name="Gujja S."/>
            <person name="Hansen M."/>
            <person name="Howarth C."/>
            <person name="Imamovic A."/>
            <person name="Ireland A."/>
            <person name="Larimer J."/>
            <person name="McCowan C."/>
            <person name="Murphy C."/>
            <person name="Pearson M."/>
            <person name="Poon T.W."/>
            <person name="Priest M."/>
            <person name="Roberts A."/>
            <person name="Saif S."/>
            <person name="Shea T."/>
            <person name="Sisk P."/>
            <person name="Sykes S."/>
            <person name="Wortman J."/>
            <person name="Nusbaum C."/>
            <person name="Birren B."/>
        </authorList>
    </citation>
    <scope>NUCLEOTIDE SEQUENCE [LARGE SCALE GENOMIC DNA]</scope>
    <source>
        <strain evidence="2">Epiroticus2</strain>
    </source>
</reference>
<evidence type="ECO:0000313" key="1">
    <source>
        <dbReference type="EnsemblMetazoa" id="AEPI001231-PA"/>
    </source>
</evidence>
<reference evidence="1" key="2">
    <citation type="submission" date="2020-05" db="UniProtKB">
        <authorList>
            <consortium name="EnsemblMetazoa"/>
        </authorList>
    </citation>
    <scope>IDENTIFICATION</scope>
    <source>
        <strain evidence="1">Epiroticus2</strain>
    </source>
</reference>
<dbReference type="AlphaFoldDB" id="A0A182P2U5"/>
<accession>A0A182P2U5</accession>
<keyword evidence="2" id="KW-1185">Reference proteome</keyword>
<proteinExistence type="predicted"/>
<dbReference type="EnsemblMetazoa" id="AEPI001231-RA">
    <property type="protein sequence ID" value="AEPI001231-PA"/>
    <property type="gene ID" value="AEPI001231"/>
</dbReference>
<evidence type="ECO:0000313" key="2">
    <source>
        <dbReference type="Proteomes" id="UP000075885"/>
    </source>
</evidence>
<dbReference type="Proteomes" id="UP000075885">
    <property type="component" value="Unassembled WGS sequence"/>
</dbReference>